<keyword evidence="3" id="KW-1003">Cell membrane</keyword>
<keyword evidence="4 9" id="KW-0808">Transferase</keyword>
<dbReference type="OrthoDB" id="3183633at2"/>
<accession>A0A5J6FGZ3</accession>
<dbReference type="GO" id="GO:0019350">
    <property type="term" value="P:teichoic acid biosynthetic process"/>
    <property type="evidence" value="ECO:0007669"/>
    <property type="project" value="UniProtKB-KW"/>
</dbReference>
<keyword evidence="6" id="KW-0472">Membrane</keyword>
<reference evidence="9 10" key="1">
    <citation type="submission" date="2017-09" db="EMBL/GenBank/DDBJ databases">
        <authorList>
            <person name="Lee N."/>
            <person name="Cho B.-K."/>
        </authorList>
    </citation>
    <scope>NUCLEOTIDE SEQUENCE [LARGE SCALE GENOMIC DNA]</scope>
    <source>
        <strain evidence="9 10">ATCC 12769</strain>
    </source>
</reference>
<dbReference type="Gene3D" id="3.90.550.10">
    <property type="entry name" value="Spore Coat Polysaccharide Biosynthesis Protein SpsA, Chain A"/>
    <property type="match status" value="1"/>
</dbReference>
<evidence type="ECO:0000256" key="4">
    <source>
        <dbReference type="ARBA" id="ARBA00022679"/>
    </source>
</evidence>
<dbReference type="InterPro" id="IPR043148">
    <property type="entry name" value="TagF_C"/>
</dbReference>
<evidence type="ECO:0000256" key="3">
    <source>
        <dbReference type="ARBA" id="ARBA00022475"/>
    </source>
</evidence>
<dbReference type="GO" id="GO:0047355">
    <property type="term" value="F:CDP-glycerol glycerophosphotransferase activity"/>
    <property type="evidence" value="ECO:0007669"/>
    <property type="project" value="InterPro"/>
</dbReference>
<feature type="domain" description="Glycosyltransferase 2-like" evidence="8">
    <location>
        <begin position="4"/>
        <end position="126"/>
    </location>
</feature>
<dbReference type="Gene3D" id="3.40.50.12580">
    <property type="match status" value="1"/>
</dbReference>
<dbReference type="SUPFAM" id="SSF53448">
    <property type="entry name" value="Nucleotide-diphospho-sugar transferases"/>
    <property type="match status" value="1"/>
</dbReference>
<evidence type="ECO:0000256" key="5">
    <source>
        <dbReference type="ARBA" id="ARBA00022944"/>
    </source>
</evidence>
<dbReference type="PANTHER" id="PTHR37316:SF3">
    <property type="entry name" value="TEICHOIC ACID GLYCEROL-PHOSPHATE TRANSFERASE"/>
    <property type="match status" value="1"/>
</dbReference>
<dbReference type="RefSeq" id="WP_150489488.1">
    <property type="nucleotide sequence ID" value="NZ_BMUV01000006.1"/>
</dbReference>
<evidence type="ECO:0000259" key="8">
    <source>
        <dbReference type="Pfam" id="PF00535"/>
    </source>
</evidence>
<dbReference type="Pfam" id="PF04464">
    <property type="entry name" value="Glyphos_transf"/>
    <property type="match status" value="1"/>
</dbReference>
<dbReference type="Proteomes" id="UP000326178">
    <property type="component" value="Chromosome"/>
</dbReference>
<dbReference type="GO" id="GO:0005886">
    <property type="term" value="C:plasma membrane"/>
    <property type="evidence" value="ECO:0007669"/>
    <property type="project" value="UniProtKB-SubCell"/>
</dbReference>
<evidence type="ECO:0000256" key="6">
    <source>
        <dbReference type="ARBA" id="ARBA00023136"/>
    </source>
</evidence>
<evidence type="ECO:0000313" key="9">
    <source>
        <dbReference type="EMBL" id="QEU74195.1"/>
    </source>
</evidence>
<evidence type="ECO:0000256" key="1">
    <source>
        <dbReference type="ARBA" id="ARBA00004202"/>
    </source>
</evidence>
<feature type="compositionally biased region" description="Low complexity" evidence="7">
    <location>
        <begin position="127"/>
        <end position="136"/>
    </location>
</feature>
<dbReference type="AlphaFoldDB" id="A0A5J6FGZ3"/>
<name>A0A5J6FGZ3_9ACTN</name>
<comment type="subcellular location">
    <subcellularLocation>
        <location evidence="1">Cell membrane</location>
        <topology evidence="1">Peripheral membrane protein</topology>
    </subcellularLocation>
</comment>
<evidence type="ECO:0000256" key="2">
    <source>
        <dbReference type="ARBA" id="ARBA00010488"/>
    </source>
</evidence>
<organism evidence="9 10">
    <name type="scientific">Streptomyces nitrosporeus</name>
    <dbReference type="NCBI Taxonomy" id="28894"/>
    <lineage>
        <taxon>Bacteria</taxon>
        <taxon>Bacillati</taxon>
        <taxon>Actinomycetota</taxon>
        <taxon>Actinomycetes</taxon>
        <taxon>Kitasatosporales</taxon>
        <taxon>Streptomycetaceae</taxon>
        <taxon>Streptomyces</taxon>
    </lineage>
</organism>
<dbReference type="InterPro" id="IPR029044">
    <property type="entry name" value="Nucleotide-diphossugar_trans"/>
</dbReference>
<keyword evidence="5" id="KW-0777">Teichoic acid biosynthesis</keyword>
<protein>
    <submittedName>
        <fullName evidence="9">CDP-glycerol glycerophosphotransferase family protein</fullName>
    </submittedName>
</protein>
<comment type="similarity">
    <text evidence="2">Belongs to the CDP-glycerol glycerophosphotransferase family.</text>
</comment>
<keyword evidence="10" id="KW-1185">Reference proteome</keyword>
<dbReference type="SUPFAM" id="SSF53756">
    <property type="entry name" value="UDP-Glycosyltransferase/glycogen phosphorylase"/>
    <property type="match status" value="1"/>
</dbReference>
<sequence>MLLSVVMPVHRVQGHLRAALESVTAQPEPEPLPGGGAGPVDWELIAVVPEPAPAGDEGPRIAREFADREPRVRLLRTDPAGHPGTHVAAARNAGAAEARGDYLLFLDGDDLLLPGALAAFAGRLAGPEAPAGPDRTGGPDRPGGPRPDVVRIGREDVDWRGTVRPAGTALPAARDQLVRRAFWAAHGLRFTEDGPYDDVVPVHRAVLLASGAGTLAGIDRVCVRHRLRRAGTPAARPGRAHFAVIGAYTRLAEETGGDPRVRELRTAHLEAVLADPGRIAPGDRRAFFRAAALPGPYLVHRVRRWAGAGRTRARTALRAGRKALRARVMRLVYRADLLRPLDPRLAVYGAYWNRGVACNPAAVYAKARELVPHIRGVWVVSSRHLDAMPPGVPYVIEGSRAYWRAMARATYLVNNSSFPGGFTKRPGQTYLQTHHGTPLKTMGLDQLPYPALTGGVSFERVLAHADQWDLSLSANPHTTETWDRVYPAAYTHLPLGYPRNDVYFTAGPERTGKIRAELGIPPDRTVLLYAPTHRDYREGFLPLLDPGRLSRELGEEYVLLVRAHYFYGRPAGRPGTGQGAGEGVVDVTGHPSVEELCLASDALVTDYSSLMFDYACLDRPIITYAPDWPAYRAARGTYIDLFSGRPGDTPGAVATTQDELRDLLLTGAWRSPEAAALRAAFRARFCPYDDGRAAERVVRRLFAGALGEDGGA</sequence>
<dbReference type="InterPro" id="IPR051612">
    <property type="entry name" value="Teichoic_Acid_Biosynth"/>
</dbReference>
<proteinExistence type="inferred from homology"/>
<dbReference type="EMBL" id="CP023702">
    <property type="protein sequence ID" value="QEU74195.1"/>
    <property type="molecule type" value="Genomic_DNA"/>
</dbReference>
<dbReference type="InterPro" id="IPR043149">
    <property type="entry name" value="TagF_N"/>
</dbReference>
<evidence type="ECO:0000256" key="7">
    <source>
        <dbReference type="SAM" id="MobiDB-lite"/>
    </source>
</evidence>
<gene>
    <name evidence="9" type="ORF">CP967_21310</name>
</gene>
<dbReference type="InterPro" id="IPR007554">
    <property type="entry name" value="Glycerophosphate_synth"/>
</dbReference>
<dbReference type="Pfam" id="PF00535">
    <property type="entry name" value="Glycos_transf_2"/>
    <property type="match status" value="1"/>
</dbReference>
<feature type="region of interest" description="Disordered" evidence="7">
    <location>
        <begin position="127"/>
        <end position="151"/>
    </location>
</feature>
<dbReference type="Gene3D" id="3.40.50.11820">
    <property type="match status" value="1"/>
</dbReference>
<dbReference type="InterPro" id="IPR001173">
    <property type="entry name" value="Glyco_trans_2-like"/>
</dbReference>
<dbReference type="PANTHER" id="PTHR37316">
    <property type="entry name" value="TEICHOIC ACID GLYCEROL-PHOSPHATE PRIMASE"/>
    <property type="match status" value="1"/>
</dbReference>
<evidence type="ECO:0000313" key="10">
    <source>
        <dbReference type="Proteomes" id="UP000326178"/>
    </source>
</evidence>
<dbReference type="KEGG" id="snk:CP967_21310"/>